<dbReference type="STRING" id="1163407.UU7_13893"/>
<accession>I4VVA8</accession>
<dbReference type="Proteomes" id="UP000003226">
    <property type="component" value="Unassembled WGS sequence"/>
</dbReference>
<evidence type="ECO:0000313" key="1">
    <source>
        <dbReference type="EMBL" id="EIL91149.1"/>
    </source>
</evidence>
<dbReference type="InterPro" id="IPR014942">
    <property type="entry name" value="AbiEii"/>
</dbReference>
<dbReference type="EMBL" id="AJXT01000045">
    <property type="protein sequence ID" value="EIL91149.1"/>
    <property type="molecule type" value="Genomic_DNA"/>
</dbReference>
<dbReference type="AlphaFoldDB" id="I4VVA8"/>
<comment type="caution">
    <text evidence="1">The sequence shown here is derived from an EMBL/GenBank/DDBJ whole genome shotgun (WGS) entry which is preliminary data.</text>
</comment>
<dbReference type="eggNOG" id="COG2253">
    <property type="taxonomic scope" value="Bacteria"/>
</dbReference>
<dbReference type="PATRIC" id="fig|1163407.3.peg.2796"/>
<protein>
    <recommendedName>
        <fullName evidence="3">Nucleotidyl transferase AbiEii/AbiGii toxin family protein</fullName>
    </recommendedName>
</protein>
<gene>
    <name evidence="1" type="ORF">UU7_13893</name>
</gene>
<name>I4VVA8_9GAMM</name>
<keyword evidence="2" id="KW-1185">Reference proteome</keyword>
<evidence type="ECO:0000313" key="2">
    <source>
        <dbReference type="Proteomes" id="UP000003226"/>
    </source>
</evidence>
<sequence length="340" mass="37334">MGVAESYFDLDNENRRQLLLTAAGQLGRDPALLEKDIWVVWLLRWLYASPWREHLVFKGGTSLSKVFGLIDRFSEDIDLTYDIRELLPDLADQGADPLPVSRAQADRWSRQARDALAQWVEQQVQPALAEATQAVGAGVRCAADVLFVTYPATFAHDGLYMSPEIKLEFGGRATGAPTQLAAVICDAAAVPALAPLLPHAPQVQVMQAARTFWEKATAAHVYCLQQVLPAERFARHWFDLACMERAGIVASALADTHLAVTVAAHKQMFFRAKADDTSVIDYHQAVTGHLQLVPDAAAAARLHMDYDAMRSGGFLGSWQPSFDEVLAICARIEEQANAVP</sequence>
<organism evidence="1 2">
    <name type="scientific">Rhodanobacter spathiphylli B39</name>
    <dbReference type="NCBI Taxonomy" id="1163407"/>
    <lineage>
        <taxon>Bacteria</taxon>
        <taxon>Pseudomonadati</taxon>
        <taxon>Pseudomonadota</taxon>
        <taxon>Gammaproteobacteria</taxon>
        <taxon>Lysobacterales</taxon>
        <taxon>Rhodanobacteraceae</taxon>
        <taxon>Rhodanobacter</taxon>
    </lineage>
</organism>
<reference evidence="1 2" key="1">
    <citation type="journal article" date="2012" name="J. Bacteriol.">
        <title>Genome sequences for six rhodanobacter strains, isolated from soils and the terrestrial subsurface, with variable denitrification capabilities.</title>
        <authorList>
            <person name="Kostka J.E."/>
            <person name="Green S.J."/>
            <person name="Rishishwar L."/>
            <person name="Prakash O."/>
            <person name="Katz L.S."/>
            <person name="Marino-Ramirez L."/>
            <person name="Jordan I.K."/>
            <person name="Munk C."/>
            <person name="Ivanova N."/>
            <person name="Mikhailova N."/>
            <person name="Watson D.B."/>
            <person name="Brown S.D."/>
            <person name="Palumbo A.V."/>
            <person name="Brooks S.C."/>
        </authorList>
    </citation>
    <scope>NUCLEOTIDE SEQUENCE [LARGE SCALE GENOMIC DNA]</scope>
    <source>
        <strain evidence="1 2">B39</strain>
    </source>
</reference>
<dbReference type="Pfam" id="PF08843">
    <property type="entry name" value="AbiEii"/>
    <property type="match status" value="1"/>
</dbReference>
<dbReference type="Gene3D" id="3.10.450.620">
    <property type="entry name" value="JHP933, nucleotidyltransferase-like core domain"/>
    <property type="match status" value="1"/>
</dbReference>
<evidence type="ECO:0008006" key="3">
    <source>
        <dbReference type="Google" id="ProtNLM"/>
    </source>
</evidence>
<proteinExistence type="predicted"/>